<feature type="non-terminal residue" evidence="2">
    <location>
        <position position="1"/>
    </location>
</feature>
<dbReference type="AlphaFoldDB" id="A0AAV5TS14"/>
<sequence>KPRYRPLFSSPLETVVGVVVLLFMRYFSREYASIYCPFDSLNIVFVIEGNFRPSHLLGHDQGSLQKIANYELNGNRDRSTLFSMWISSVESRLVSSPGPRELEPTDPRLPSPRP</sequence>
<proteinExistence type="predicted"/>
<evidence type="ECO:0000256" key="1">
    <source>
        <dbReference type="SAM" id="MobiDB-lite"/>
    </source>
</evidence>
<keyword evidence="3" id="KW-1185">Reference proteome</keyword>
<reference evidence="2" key="1">
    <citation type="submission" date="2023-10" db="EMBL/GenBank/DDBJ databases">
        <title>Genome assembly of Pristionchus species.</title>
        <authorList>
            <person name="Yoshida K."/>
            <person name="Sommer R.J."/>
        </authorList>
    </citation>
    <scope>NUCLEOTIDE SEQUENCE</scope>
    <source>
        <strain evidence="2">RS0144</strain>
    </source>
</reference>
<gene>
    <name evidence="2" type="ORF">PENTCL1PPCAC_19455</name>
</gene>
<evidence type="ECO:0000313" key="2">
    <source>
        <dbReference type="EMBL" id="GMS97280.1"/>
    </source>
</evidence>
<dbReference type="Proteomes" id="UP001432027">
    <property type="component" value="Unassembled WGS sequence"/>
</dbReference>
<accession>A0AAV5TS14</accession>
<organism evidence="2 3">
    <name type="scientific">Pristionchus entomophagus</name>
    <dbReference type="NCBI Taxonomy" id="358040"/>
    <lineage>
        <taxon>Eukaryota</taxon>
        <taxon>Metazoa</taxon>
        <taxon>Ecdysozoa</taxon>
        <taxon>Nematoda</taxon>
        <taxon>Chromadorea</taxon>
        <taxon>Rhabditida</taxon>
        <taxon>Rhabditina</taxon>
        <taxon>Diplogasteromorpha</taxon>
        <taxon>Diplogasteroidea</taxon>
        <taxon>Neodiplogasteridae</taxon>
        <taxon>Pristionchus</taxon>
    </lineage>
</organism>
<feature type="region of interest" description="Disordered" evidence="1">
    <location>
        <begin position="91"/>
        <end position="114"/>
    </location>
</feature>
<protein>
    <submittedName>
        <fullName evidence="2">Uncharacterized protein</fullName>
    </submittedName>
</protein>
<dbReference type="EMBL" id="BTSX01000004">
    <property type="protein sequence ID" value="GMS97280.1"/>
    <property type="molecule type" value="Genomic_DNA"/>
</dbReference>
<name>A0AAV5TS14_9BILA</name>
<evidence type="ECO:0000313" key="3">
    <source>
        <dbReference type="Proteomes" id="UP001432027"/>
    </source>
</evidence>
<comment type="caution">
    <text evidence="2">The sequence shown here is derived from an EMBL/GenBank/DDBJ whole genome shotgun (WGS) entry which is preliminary data.</text>
</comment>